<organism evidence="1">
    <name type="scientific">Eucampia zodiacus</name>
    <dbReference type="NCBI Taxonomy" id="444606"/>
    <lineage>
        <taxon>Eukaryota</taxon>
        <taxon>Sar</taxon>
        <taxon>Stramenopiles</taxon>
        <taxon>Ochrophyta</taxon>
        <taxon>Bacillariophyta</taxon>
        <taxon>Mediophyceae</taxon>
        <taxon>Biddulphiophycidae</taxon>
        <taxon>Hemiaulales</taxon>
        <taxon>Hemiaulaceae</taxon>
        <taxon>Eucampia</taxon>
    </lineage>
</organism>
<dbReference type="NCBIfam" id="TIGR01683">
    <property type="entry name" value="thiS"/>
    <property type="match status" value="1"/>
</dbReference>
<protein>
    <submittedName>
        <fullName evidence="1">Thiamine biosynthesis protein</fullName>
    </submittedName>
</protein>
<dbReference type="InterPro" id="IPR012675">
    <property type="entry name" value="Beta-grasp_dom_sf"/>
</dbReference>
<gene>
    <name evidence="1" type="primary">thiS</name>
</gene>
<reference evidence="1" key="1">
    <citation type="journal article" date="2021" name="Mitochondrial DNA Part B Resour">
        <title>Complete chloroplast genome of Eucampia zodiacus (Mediophyceae, Bacillariophyta).</title>
        <authorList>
            <person name="Zhang M."/>
            <person name="Cui Z."/>
            <person name="Liu F."/>
            <person name="Chen N."/>
        </authorList>
    </citation>
    <scope>NUCLEOTIDE SEQUENCE</scope>
    <source>
        <strain evidence="1">CNS00061</strain>
    </source>
</reference>
<name>A0A898CVM7_9STRA</name>
<dbReference type="InterPro" id="IPR003749">
    <property type="entry name" value="ThiS/MoaD-like"/>
</dbReference>
<proteinExistence type="predicted"/>
<dbReference type="RefSeq" id="YP_010172811.1">
    <property type="nucleotide sequence ID" value="NC_057645.1"/>
</dbReference>
<dbReference type="Gene3D" id="3.10.20.30">
    <property type="match status" value="1"/>
</dbReference>
<evidence type="ECO:0000313" key="1">
    <source>
        <dbReference type="EMBL" id="QSH90591.1"/>
    </source>
</evidence>
<dbReference type="InterPro" id="IPR010035">
    <property type="entry name" value="Thi_S"/>
</dbReference>
<dbReference type="SUPFAM" id="SSF54285">
    <property type="entry name" value="MoaD/ThiS"/>
    <property type="match status" value="1"/>
</dbReference>
<geneLocation type="chloroplast" evidence="1"/>
<dbReference type="Pfam" id="PF02597">
    <property type="entry name" value="ThiS"/>
    <property type="match status" value="1"/>
</dbReference>
<dbReference type="PANTHER" id="PTHR34472:SF1">
    <property type="entry name" value="SULFUR CARRIER PROTEIN THIS"/>
    <property type="match status" value="1"/>
</dbReference>
<dbReference type="EMBL" id="MW412838">
    <property type="protein sequence ID" value="QSH90591.1"/>
    <property type="molecule type" value="Genomic_DNA"/>
</dbReference>
<dbReference type="PANTHER" id="PTHR34472">
    <property type="entry name" value="SULFUR CARRIER PROTEIN THIS"/>
    <property type="match status" value="1"/>
</dbReference>
<keyword evidence="1" id="KW-0934">Plastid</keyword>
<keyword evidence="1" id="KW-0150">Chloroplast</keyword>
<dbReference type="AlphaFoldDB" id="A0A898CVM7"/>
<dbReference type="CDD" id="cd00565">
    <property type="entry name" value="Ubl_ThiS"/>
    <property type="match status" value="1"/>
</dbReference>
<dbReference type="InterPro" id="IPR016155">
    <property type="entry name" value="Mopterin_synth/thiamin_S_b"/>
</dbReference>
<dbReference type="GeneID" id="67282400"/>
<accession>A0A898CVM7</accession>
<sequence>MINFFLNGQKYSTESSITLSQLLNYFNYNTELLVVEYNNFICPKKLWNSIEITENNNIEIISIVGGG</sequence>